<keyword evidence="2" id="KW-1185">Reference proteome</keyword>
<dbReference type="InParanoid" id="A0A1I2F3U9"/>
<gene>
    <name evidence="1" type="ORF">SAMN05444380_1269</name>
</gene>
<dbReference type="EMBL" id="FONA01000026">
    <property type="protein sequence ID" value="SFE99388.1"/>
    <property type="molecule type" value="Genomic_DNA"/>
</dbReference>
<dbReference type="eggNOG" id="ENOG5031YFX">
    <property type="taxonomic scope" value="Bacteria"/>
</dbReference>
<dbReference type="Proteomes" id="UP000181976">
    <property type="component" value="Unassembled WGS sequence"/>
</dbReference>
<name>A0A1I2F3U9_9BACT</name>
<dbReference type="AlphaFoldDB" id="A0A1I2F3U9"/>
<proteinExistence type="predicted"/>
<evidence type="ECO:0000313" key="1">
    <source>
        <dbReference type="EMBL" id="SFE99388.1"/>
    </source>
</evidence>
<dbReference type="STRING" id="385682.SAMN05444380_1269"/>
<accession>A0A1I2F3U9</accession>
<organism evidence="1 2">
    <name type="scientific">Thermophagus xiamenensis</name>
    <dbReference type="NCBI Taxonomy" id="385682"/>
    <lineage>
        <taxon>Bacteria</taxon>
        <taxon>Pseudomonadati</taxon>
        <taxon>Bacteroidota</taxon>
        <taxon>Bacteroidia</taxon>
        <taxon>Marinilabiliales</taxon>
        <taxon>Marinilabiliaceae</taxon>
        <taxon>Thermophagus</taxon>
    </lineage>
</organism>
<sequence length="256" mass="30726">MYISKNFLNFCPIIKPNINMSKEPYMERYGNLLKQETLCTLEDKIWPNTFVLEAPEPFPGFYNYYSDHPVESKPLYIYLVLKKLYTLEDITRATQNIKSYFQTDFNATPGVVNIYNKQFDVIRIRHLDNFDQIVDLQAGYMDQGIEFRSKPPRKVEGPAIIRIKKFFILNETVRGVFFDQIEKDHGYFAIPEKLTWKHFENITRQVKFNWERPFFDAAIGHFHFGFGIQDMIRIYYPDINEEYLTEVRKKYMERIK</sequence>
<protein>
    <submittedName>
        <fullName evidence="1">Uncharacterized protein</fullName>
    </submittedName>
</protein>
<evidence type="ECO:0000313" key="2">
    <source>
        <dbReference type="Proteomes" id="UP000181976"/>
    </source>
</evidence>
<reference evidence="1 2" key="1">
    <citation type="submission" date="2016-10" db="EMBL/GenBank/DDBJ databases">
        <authorList>
            <person name="de Groot N.N."/>
        </authorList>
    </citation>
    <scope>NUCLEOTIDE SEQUENCE [LARGE SCALE GENOMIC DNA]</scope>
    <source>
        <strain evidence="1 2">DSM 19012</strain>
    </source>
</reference>